<name>A0ABX1GB29_9GAMM</name>
<keyword evidence="1" id="KW-1133">Transmembrane helix</keyword>
<feature type="transmembrane region" description="Helical" evidence="1">
    <location>
        <begin position="6"/>
        <end position="24"/>
    </location>
</feature>
<evidence type="ECO:0000313" key="3">
    <source>
        <dbReference type="Proteomes" id="UP000765845"/>
    </source>
</evidence>
<dbReference type="Proteomes" id="UP000765845">
    <property type="component" value="Unassembled WGS sequence"/>
</dbReference>
<proteinExistence type="predicted"/>
<keyword evidence="1" id="KW-0812">Transmembrane</keyword>
<gene>
    <name evidence="2" type="ORF">HCU74_02915</name>
</gene>
<evidence type="ECO:0000313" key="2">
    <source>
        <dbReference type="EMBL" id="NKI16364.1"/>
    </source>
</evidence>
<organism evidence="2 3">
    <name type="scientific">Spongiibacter thalassae</name>
    <dbReference type="NCBI Taxonomy" id="2721624"/>
    <lineage>
        <taxon>Bacteria</taxon>
        <taxon>Pseudomonadati</taxon>
        <taxon>Pseudomonadota</taxon>
        <taxon>Gammaproteobacteria</taxon>
        <taxon>Cellvibrionales</taxon>
        <taxon>Spongiibacteraceae</taxon>
        <taxon>Spongiibacter</taxon>
    </lineage>
</organism>
<accession>A0ABX1GB29</accession>
<keyword evidence="1" id="KW-0472">Membrane</keyword>
<dbReference type="RefSeq" id="WP_168448887.1">
    <property type="nucleotide sequence ID" value="NZ_JAAWWK010000001.1"/>
</dbReference>
<protein>
    <recommendedName>
        <fullName evidence="4">DUF1145 domain-containing protein</fullName>
    </recommendedName>
</protein>
<reference evidence="2 3" key="1">
    <citation type="submission" date="2020-04" db="EMBL/GenBank/DDBJ databases">
        <authorList>
            <person name="Yoon J."/>
        </authorList>
    </citation>
    <scope>NUCLEOTIDE SEQUENCE [LARGE SCALE GENOMIC DNA]</scope>
    <source>
        <strain evidence="2 3">KMU-166</strain>
    </source>
</reference>
<feature type="transmembrane region" description="Helical" evidence="1">
    <location>
        <begin position="31"/>
        <end position="54"/>
    </location>
</feature>
<evidence type="ECO:0000256" key="1">
    <source>
        <dbReference type="SAM" id="Phobius"/>
    </source>
</evidence>
<comment type="caution">
    <text evidence="2">The sequence shown here is derived from an EMBL/GenBank/DDBJ whole genome shotgun (WGS) entry which is preliminary data.</text>
</comment>
<dbReference type="EMBL" id="JAAWWK010000001">
    <property type="protein sequence ID" value="NKI16364.1"/>
    <property type="molecule type" value="Genomic_DNA"/>
</dbReference>
<evidence type="ECO:0008006" key="4">
    <source>
        <dbReference type="Google" id="ProtNLM"/>
    </source>
</evidence>
<sequence>MIKILKYLLSGIYLLAIPATYYFNEHVLARYCVYFVGAVLIAHVAEVIIFYNRVKLYEGAMYKSVVLTILFGFLHWLPLSGKHLGK</sequence>
<feature type="transmembrane region" description="Helical" evidence="1">
    <location>
        <begin position="60"/>
        <end position="79"/>
    </location>
</feature>
<keyword evidence="3" id="KW-1185">Reference proteome</keyword>